<gene>
    <name evidence="2" type="ORF">AARE701A_LOCUS3348</name>
</gene>
<organism evidence="2 3">
    <name type="scientific">Arabidopsis arenosa</name>
    <name type="common">Sand rock-cress</name>
    <name type="synonym">Cardaminopsis arenosa</name>
    <dbReference type="NCBI Taxonomy" id="38785"/>
    <lineage>
        <taxon>Eukaryota</taxon>
        <taxon>Viridiplantae</taxon>
        <taxon>Streptophyta</taxon>
        <taxon>Embryophyta</taxon>
        <taxon>Tracheophyta</taxon>
        <taxon>Spermatophyta</taxon>
        <taxon>Magnoliopsida</taxon>
        <taxon>eudicotyledons</taxon>
        <taxon>Gunneridae</taxon>
        <taxon>Pentapetalae</taxon>
        <taxon>rosids</taxon>
        <taxon>malvids</taxon>
        <taxon>Brassicales</taxon>
        <taxon>Brassicaceae</taxon>
        <taxon>Camelineae</taxon>
        <taxon>Arabidopsis</taxon>
    </lineage>
</organism>
<keyword evidence="3" id="KW-1185">Reference proteome</keyword>
<reference evidence="2" key="1">
    <citation type="submission" date="2021-01" db="EMBL/GenBank/DDBJ databases">
        <authorList>
            <person name="Bezrukov I."/>
        </authorList>
    </citation>
    <scope>NUCLEOTIDE SEQUENCE</scope>
</reference>
<accession>A0A8S1ZT31</accession>
<dbReference type="AlphaFoldDB" id="A0A8S1ZT31"/>
<evidence type="ECO:0000256" key="1">
    <source>
        <dbReference type="SAM" id="MobiDB-lite"/>
    </source>
</evidence>
<name>A0A8S1ZT31_ARAAE</name>
<protein>
    <submittedName>
        <fullName evidence="2">Uncharacterized protein</fullName>
    </submittedName>
</protein>
<dbReference type="EMBL" id="LR999451">
    <property type="protein sequence ID" value="CAE5959865.1"/>
    <property type="molecule type" value="Genomic_DNA"/>
</dbReference>
<proteinExistence type="predicted"/>
<feature type="region of interest" description="Disordered" evidence="1">
    <location>
        <begin position="151"/>
        <end position="170"/>
    </location>
</feature>
<dbReference type="Proteomes" id="UP000682877">
    <property type="component" value="Chromosome 1"/>
</dbReference>
<sequence length="217" mass="24028">MAVSPFDKNNSSDPPFGANEGVVDIVVSPQETRKTCDDELDVYGSNPELIDDGSEEPKCLLREDGIIEGQNAGSYEKLCSSEADLDDSLIQKKVAIDELALKPDNNEPILCQKLAYESKSPSDESNIHIAVADETHGQDCLLLDNGLGSEETMKSSEDLEKRNDGSGNDYDEKRFQTLKVLESSMEERINKAHKTVAWLIERKNIKERRLAAAARLI</sequence>
<feature type="region of interest" description="Disordered" evidence="1">
    <location>
        <begin position="1"/>
        <end position="21"/>
    </location>
</feature>
<evidence type="ECO:0000313" key="3">
    <source>
        <dbReference type="Proteomes" id="UP000682877"/>
    </source>
</evidence>
<evidence type="ECO:0000313" key="2">
    <source>
        <dbReference type="EMBL" id="CAE5959865.1"/>
    </source>
</evidence>